<sequence length="184" mass="20892">MEVKGTSVLATKNFVNHKFGLEAQKAWLESLPGESRKIFDQAILANNWYPFRTGFVEPTRMICNSFYGGSELGAREIGRYSAEQSLRGIYKAFARVASVNFIMERTANIFKTYYTPGRMEVASQDQQHLVFHILDIDDSDLLFEHRICGWINGALLICNNRDHEVKIARSVARGDTLIEILVAL</sequence>
<gene>
    <name evidence="1" type="ORF">A2024_11865</name>
</gene>
<organism evidence="1 2">
    <name type="scientific">Candidatus Edwardsbacteria bacterium GWF2_54_11</name>
    <dbReference type="NCBI Taxonomy" id="1817851"/>
    <lineage>
        <taxon>Bacteria</taxon>
        <taxon>Candidatus Edwardsiibacteriota</taxon>
    </lineage>
</organism>
<evidence type="ECO:0000313" key="1">
    <source>
        <dbReference type="EMBL" id="OGF12915.1"/>
    </source>
</evidence>
<dbReference type="EMBL" id="MFFM01000028">
    <property type="protein sequence ID" value="OGF12915.1"/>
    <property type="molecule type" value="Genomic_DNA"/>
</dbReference>
<protein>
    <submittedName>
        <fullName evidence="1">Uncharacterized protein</fullName>
    </submittedName>
</protein>
<name>A0A1F5REN5_9BACT</name>
<reference evidence="1 2" key="1">
    <citation type="journal article" date="2016" name="Nat. Commun.">
        <title>Thousands of microbial genomes shed light on interconnected biogeochemical processes in an aquifer system.</title>
        <authorList>
            <person name="Anantharaman K."/>
            <person name="Brown C.T."/>
            <person name="Hug L.A."/>
            <person name="Sharon I."/>
            <person name="Castelle C.J."/>
            <person name="Probst A.J."/>
            <person name="Thomas B.C."/>
            <person name="Singh A."/>
            <person name="Wilkins M.J."/>
            <person name="Karaoz U."/>
            <person name="Brodie E.L."/>
            <person name="Williams K.H."/>
            <person name="Hubbard S.S."/>
            <person name="Banfield J.F."/>
        </authorList>
    </citation>
    <scope>NUCLEOTIDE SEQUENCE [LARGE SCALE GENOMIC DNA]</scope>
</reference>
<accession>A0A1F5REN5</accession>
<dbReference type="Proteomes" id="UP000177230">
    <property type="component" value="Unassembled WGS sequence"/>
</dbReference>
<dbReference type="AlphaFoldDB" id="A0A1F5REN5"/>
<proteinExistence type="predicted"/>
<comment type="caution">
    <text evidence="1">The sequence shown here is derived from an EMBL/GenBank/DDBJ whole genome shotgun (WGS) entry which is preliminary data.</text>
</comment>
<evidence type="ECO:0000313" key="2">
    <source>
        <dbReference type="Proteomes" id="UP000177230"/>
    </source>
</evidence>